<feature type="region of interest" description="Disordered" evidence="1">
    <location>
        <begin position="1"/>
        <end position="65"/>
    </location>
</feature>
<keyword evidence="3" id="KW-1185">Reference proteome</keyword>
<accession>A0A8X7WG57</accession>
<organism evidence="2 3">
    <name type="scientific">Brassica carinata</name>
    <name type="common">Ethiopian mustard</name>
    <name type="synonym">Abyssinian cabbage</name>
    <dbReference type="NCBI Taxonomy" id="52824"/>
    <lineage>
        <taxon>Eukaryota</taxon>
        <taxon>Viridiplantae</taxon>
        <taxon>Streptophyta</taxon>
        <taxon>Embryophyta</taxon>
        <taxon>Tracheophyta</taxon>
        <taxon>Spermatophyta</taxon>
        <taxon>Magnoliopsida</taxon>
        <taxon>eudicotyledons</taxon>
        <taxon>Gunneridae</taxon>
        <taxon>Pentapetalae</taxon>
        <taxon>rosids</taxon>
        <taxon>malvids</taxon>
        <taxon>Brassicales</taxon>
        <taxon>Brassicaceae</taxon>
        <taxon>Brassiceae</taxon>
        <taxon>Brassica</taxon>
    </lineage>
</organism>
<protein>
    <submittedName>
        <fullName evidence="2">Uncharacterized protein</fullName>
    </submittedName>
</protein>
<evidence type="ECO:0000313" key="2">
    <source>
        <dbReference type="EMBL" id="KAG2328640.1"/>
    </source>
</evidence>
<sequence length="86" mass="9330">MAGSVVEELSDGNNRDDLCEPSFEGMKGQKRRRTSTRGGVSSRTRARKAVSNRNELVGEDAVQQQSAPVIETSVVSLSVDTESEDM</sequence>
<dbReference type="AlphaFoldDB" id="A0A8X7WG57"/>
<gene>
    <name evidence="2" type="ORF">Bca52824_011368</name>
</gene>
<dbReference type="EMBL" id="JAAMPC010000002">
    <property type="protein sequence ID" value="KAG2328640.1"/>
    <property type="molecule type" value="Genomic_DNA"/>
</dbReference>
<evidence type="ECO:0000313" key="3">
    <source>
        <dbReference type="Proteomes" id="UP000886595"/>
    </source>
</evidence>
<dbReference type="Proteomes" id="UP000886595">
    <property type="component" value="Unassembled WGS sequence"/>
</dbReference>
<name>A0A8X7WG57_BRACI</name>
<comment type="caution">
    <text evidence="2">The sequence shown here is derived from an EMBL/GenBank/DDBJ whole genome shotgun (WGS) entry which is preliminary data.</text>
</comment>
<reference evidence="2 3" key="1">
    <citation type="submission" date="2020-02" db="EMBL/GenBank/DDBJ databases">
        <authorList>
            <person name="Ma Q."/>
            <person name="Huang Y."/>
            <person name="Song X."/>
            <person name="Pei D."/>
        </authorList>
    </citation>
    <scope>NUCLEOTIDE SEQUENCE [LARGE SCALE GENOMIC DNA]</scope>
    <source>
        <strain evidence="2">Sxm20200214</strain>
        <tissue evidence="2">Leaf</tissue>
    </source>
</reference>
<proteinExistence type="predicted"/>
<evidence type="ECO:0000256" key="1">
    <source>
        <dbReference type="SAM" id="MobiDB-lite"/>
    </source>
</evidence>